<comment type="caution">
    <text evidence="2">The sequence shown here is derived from an EMBL/GenBank/DDBJ whole genome shotgun (WGS) entry which is preliminary data.</text>
</comment>
<dbReference type="Proteomes" id="UP001497525">
    <property type="component" value="Unassembled WGS sequence"/>
</dbReference>
<feature type="region of interest" description="Disordered" evidence="1">
    <location>
        <begin position="141"/>
        <end position="175"/>
    </location>
</feature>
<proteinExistence type="predicted"/>
<gene>
    <name evidence="2" type="ORF">CDAUBV1_LOCUS3192</name>
</gene>
<evidence type="ECO:0000313" key="3">
    <source>
        <dbReference type="Proteomes" id="UP001497525"/>
    </source>
</evidence>
<name>A0AAV2T4H7_CALDB</name>
<organism evidence="2 3">
    <name type="scientific">Calicophoron daubneyi</name>
    <name type="common">Rumen fluke</name>
    <name type="synonym">Paramphistomum daubneyi</name>
    <dbReference type="NCBI Taxonomy" id="300641"/>
    <lineage>
        <taxon>Eukaryota</taxon>
        <taxon>Metazoa</taxon>
        <taxon>Spiralia</taxon>
        <taxon>Lophotrochozoa</taxon>
        <taxon>Platyhelminthes</taxon>
        <taxon>Trematoda</taxon>
        <taxon>Digenea</taxon>
        <taxon>Plagiorchiida</taxon>
        <taxon>Pronocephalata</taxon>
        <taxon>Paramphistomoidea</taxon>
        <taxon>Paramphistomidae</taxon>
        <taxon>Calicophoron</taxon>
    </lineage>
</organism>
<evidence type="ECO:0000256" key="1">
    <source>
        <dbReference type="SAM" id="MobiDB-lite"/>
    </source>
</evidence>
<dbReference type="AlphaFoldDB" id="A0AAV2T4H7"/>
<protein>
    <submittedName>
        <fullName evidence="2">Uncharacterized protein</fullName>
    </submittedName>
</protein>
<reference evidence="2" key="1">
    <citation type="submission" date="2024-06" db="EMBL/GenBank/DDBJ databases">
        <authorList>
            <person name="Liu X."/>
            <person name="Lenzi L."/>
            <person name="Haldenby T S."/>
            <person name="Uol C."/>
        </authorList>
    </citation>
    <scope>NUCLEOTIDE SEQUENCE</scope>
</reference>
<accession>A0AAV2T4H7</accession>
<dbReference type="EMBL" id="CAXLJL010000079">
    <property type="protein sequence ID" value="CAL5130996.1"/>
    <property type="molecule type" value="Genomic_DNA"/>
</dbReference>
<evidence type="ECO:0000313" key="2">
    <source>
        <dbReference type="EMBL" id="CAL5130996.1"/>
    </source>
</evidence>
<sequence length="175" mass="20148">MFSAIRACWIFHPCRVPEAADYESIPKRRFYHRSRDRCTKKRMMKLIGDEDYGQCEKLLYEHKAGIPSLKRSASANEDRTASKRESKTPLYILSESDQRLLRKITSEQSVERAATSHSLRLPLSNDSTFIGTYFAFPPTTRADARMGRKSSSKSKSEYSEKVLLPQHVAERRVNA</sequence>